<evidence type="ECO:0000256" key="12">
    <source>
        <dbReference type="ARBA" id="ARBA00045850"/>
    </source>
</evidence>
<dbReference type="EMBL" id="JAGEUA010000004">
    <property type="protein sequence ID" value="KAL0984383.1"/>
    <property type="molecule type" value="Genomic_DNA"/>
</dbReference>
<comment type="similarity">
    <text evidence="4">Belongs to the HARBI1 family.</text>
</comment>
<comment type="subcellular location">
    <subcellularLocation>
        <location evidence="3">Cytoplasm</location>
    </subcellularLocation>
    <subcellularLocation>
        <location evidence="2">Nucleus</location>
    </subcellularLocation>
</comment>
<dbReference type="GO" id="GO:0005634">
    <property type="term" value="C:nucleus"/>
    <property type="evidence" value="ECO:0007669"/>
    <property type="project" value="UniProtKB-SubCell"/>
</dbReference>
<dbReference type="PANTHER" id="PTHR22930">
    <property type="match status" value="1"/>
</dbReference>
<evidence type="ECO:0000256" key="2">
    <source>
        <dbReference type="ARBA" id="ARBA00004123"/>
    </source>
</evidence>
<dbReference type="InterPro" id="IPR027806">
    <property type="entry name" value="HARBI1_dom"/>
</dbReference>
<protein>
    <recommendedName>
        <fullName evidence="5">Putative nuclease HARBI1</fullName>
    </recommendedName>
    <alternativeName>
        <fullName evidence="11">Harbinger transposase-derived nuclease</fullName>
    </alternativeName>
</protein>
<keyword evidence="15" id="KW-1185">Reference proteome</keyword>
<evidence type="ECO:0000256" key="9">
    <source>
        <dbReference type="ARBA" id="ARBA00022801"/>
    </source>
</evidence>
<keyword evidence="8" id="KW-0479">Metal-binding</keyword>
<evidence type="ECO:0000256" key="11">
    <source>
        <dbReference type="ARBA" id="ARBA00030126"/>
    </source>
</evidence>
<evidence type="ECO:0000313" key="15">
    <source>
        <dbReference type="Proteomes" id="UP001557470"/>
    </source>
</evidence>
<evidence type="ECO:0000256" key="8">
    <source>
        <dbReference type="ARBA" id="ARBA00022723"/>
    </source>
</evidence>
<evidence type="ECO:0000256" key="5">
    <source>
        <dbReference type="ARBA" id="ARBA00015519"/>
    </source>
</evidence>
<dbReference type="GO" id="GO:0005737">
    <property type="term" value="C:cytoplasm"/>
    <property type="evidence" value="ECO:0007669"/>
    <property type="project" value="UniProtKB-SubCell"/>
</dbReference>
<evidence type="ECO:0000259" key="13">
    <source>
        <dbReference type="Pfam" id="PF13359"/>
    </source>
</evidence>
<dbReference type="GO" id="GO:0004518">
    <property type="term" value="F:nuclease activity"/>
    <property type="evidence" value="ECO:0007669"/>
    <property type="project" value="UniProtKB-KW"/>
</dbReference>
<feature type="domain" description="DDE Tnp4" evidence="13">
    <location>
        <begin position="156"/>
        <end position="308"/>
    </location>
</feature>
<evidence type="ECO:0000256" key="1">
    <source>
        <dbReference type="ARBA" id="ARBA00001968"/>
    </source>
</evidence>
<evidence type="ECO:0000256" key="3">
    <source>
        <dbReference type="ARBA" id="ARBA00004496"/>
    </source>
</evidence>
<accession>A0ABD0XHZ5</accession>
<dbReference type="Proteomes" id="UP001557470">
    <property type="component" value="Unassembled WGS sequence"/>
</dbReference>
<name>A0ABD0XHZ5_UMBPY</name>
<dbReference type="PANTHER" id="PTHR22930:SF252">
    <property type="entry name" value="NUCLEASE HARBI1-RELATED"/>
    <property type="match status" value="1"/>
</dbReference>
<gene>
    <name evidence="14" type="ORF">UPYG_G00140750</name>
</gene>
<sequence>MAFAPAVWLAAQAEICEDDDEVEADTCTEPQRKFLNHYDDDALFERFHLTRPCIAFITDCVRHRLKDTRDQVNGPSVDEMVITALDFYANGILSSELVHLVQIDQMEIHEVINKVSKVLSGMVKEFITFPANGEERANVAHEIKKICGIPTAVGLVGCMHLKVKPPQHDKEAFRNTMDNHTVMTQVISDCEGNFMSVENCCVGSTPEQTIWDSSEIAQQLKRGVHGTNWIIAGKGYTLSRHLLTAILPVKDKADQRFNAAHNMIYTVLQKTIFSVKTRFKCLANLGHVQQNSLDKKAEVIKACCVLHNIAKKFSVPALNDTMVEPMHPASNYQLPVVEWSLSKVHLVQSDQDSSGRLKLLPSLATAHLFPPVYSHPLVI</sequence>
<evidence type="ECO:0000256" key="4">
    <source>
        <dbReference type="ARBA" id="ARBA00006958"/>
    </source>
</evidence>
<proteinExistence type="inferred from homology"/>
<comment type="caution">
    <text evidence="14">The sequence shown here is derived from an EMBL/GenBank/DDBJ whole genome shotgun (WGS) entry which is preliminary data.</text>
</comment>
<dbReference type="GO" id="GO:0016787">
    <property type="term" value="F:hydrolase activity"/>
    <property type="evidence" value="ECO:0007669"/>
    <property type="project" value="UniProtKB-KW"/>
</dbReference>
<keyword evidence="10" id="KW-0539">Nucleus</keyword>
<reference evidence="14 15" key="1">
    <citation type="submission" date="2024-06" db="EMBL/GenBank/DDBJ databases">
        <authorList>
            <person name="Pan Q."/>
            <person name="Wen M."/>
            <person name="Jouanno E."/>
            <person name="Zahm M."/>
            <person name="Klopp C."/>
            <person name="Cabau C."/>
            <person name="Louis A."/>
            <person name="Berthelot C."/>
            <person name="Parey E."/>
            <person name="Roest Crollius H."/>
            <person name="Montfort J."/>
            <person name="Robinson-Rechavi M."/>
            <person name="Bouchez O."/>
            <person name="Lampietro C."/>
            <person name="Lopez Roques C."/>
            <person name="Donnadieu C."/>
            <person name="Postlethwait J."/>
            <person name="Bobe J."/>
            <person name="Verreycken H."/>
            <person name="Guiguen Y."/>
        </authorList>
    </citation>
    <scope>NUCLEOTIDE SEQUENCE [LARGE SCALE GENOMIC DNA]</scope>
    <source>
        <strain evidence="14">Up_M1</strain>
        <tissue evidence="14">Testis</tissue>
    </source>
</reference>
<dbReference type="PRINTS" id="PR02086">
    <property type="entry name" value="PUTNUCHARBI1"/>
</dbReference>
<keyword evidence="6" id="KW-0963">Cytoplasm</keyword>
<dbReference type="InterPro" id="IPR026103">
    <property type="entry name" value="HARBI1_animal"/>
</dbReference>
<evidence type="ECO:0000313" key="14">
    <source>
        <dbReference type="EMBL" id="KAL0984383.1"/>
    </source>
</evidence>
<evidence type="ECO:0000256" key="10">
    <source>
        <dbReference type="ARBA" id="ARBA00023242"/>
    </source>
</evidence>
<dbReference type="GO" id="GO:0046872">
    <property type="term" value="F:metal ion binding"/>
    <property type="evidence" value="ECO:0007669"/>
    <property type="project" value="UniProtKB-KW"/>
</dbReference>
<dbReference type="Pfam" id="PF13359">
    <property type="entry name" value="DDE_Tnp_4"/>
    <property type="match status" value="1"/>
</dbReference>
<comment type="function">
    <text evidence="12">Transposase-derived protein that may have nuclease activity. Does not have transposase activity.</text>
</comment>
<keyword evidence="7" id="KW-0540">Nuclease</keyword>
<keyword evidence="9" id="KW-0378">Hydrolase</keyword>
<comment type="cofactor">
    <cofactor evidence="1">
        <name>a divalent metal cation</name>
        <dbReference type="ChEBI" id="CHEBI:60240"/>
    </cofactor>
</comment>
<dbReference type="AlphaFoldDB" id="A0ABD0XHZ5"/>
<organism evidence="14 15">
    <name type="scientific">Umbra pygmaea</name>
    <name type="common">Eastern mudminnow</name>
    <dbReference type="NCBI Taxonomy" id="75934"/>
    <lineage>
        <taxon>Eukaryota</taxon>
        <taxon>Metazoa</taxon>
        <taxon>Chordata</taxon>
        <taxon>Craniata</taxon>
        <taxon>Vertebrata</taxon>
        <taxon>Euteleostomi</taxon>
        <taxon>Actinopterygii</taxon>
        <taxon>Neopterygii</taxon>
        <taxon>Teleostei</taxon>
        <taxon>Protacanthopterygii</taxon>
        <taxon>Esociformes</taxon>
        <taxon>Umbridae</taxon>
        <taxon>Umbra</taxon>
    </lineage>
</organism>
<evidence type="ECO:0000256" key="7">
    <source>
        <dbReference type="ARBA" id="ARBA00022722"/>
    </source>
</evidence>
<dbReference type="InterPro" id="IPR045249">
    <property type="entry name" value="HARBI1-like"/>
</dbReference>
<evidence type="ECO:0000256" key="6">
    <source>
        <dbReference type="ARBA" id="ARBA00022490"/>
    </source>
</evidence>